<organism evidence="8 10">
    <name type="scientific">Didymodactylos carnosus</name>
    <dbReference type="NCBI Taxonomy" id="1234261"/>
    <lineage>
        <taxon>Eukaryota</taxon>
        <taxon>Metazoa</taxon>
        <taxon>Spiralia</taxon>
        <taxon>Gnathifera</taxon>
        <taxon>Rotifera</taxon>
        <taxon>Eurotatoria</taxon>
        <taxon>Bdelloidea</taxon>
        <taxon>Philodinida</taxon>
        <taxon>Philodinidae</taxon>
        <taxon>Didymodactylos</taxon>
    </lineage>
</organism>
<dbReference type="PANTHER" id="PTHR46481:SF10">
    <property type="entry name" value="ZINC FINGER BED DOMAIN-CONTAINING PROTEIN 39"/>
    <property type="match status" value="1"/>
</dbReference>
<protein>
    <recommendedName>
        <fullName evidence="7">HAT C-terminal dimerisation domain-containing protein</fullName>
    </recommendedName>
</protein>
<dbReference type="InterPro" id="IPR052035">
    <property type="entry name" value="ZnF_BED_domain_contain"/>
</dbReference>
<feature type="compositionally biased region" description="Acidic residues" evidence="6">
    <location>
        <begin position="409"/>
        <end position="430"/>
    </location>
</feature>
<proteinExistence type="predicted"/>
<feature type="compositionally biased region" description="Polar residues" evidence="6">
    <location>
        <begin position="84"/>
        <end position="96"/>
    </location>
</feature>
<dbReference type="Proteomes" id="UP000682733">
    <property type="component" value="Unassembled WGS sequence"/>
</dbReference>
<feature type="region of interest" description="Disordered" evidence="6">
    <location>
        <begin position="446"/>
        <end position="476"/>
    </location>
</feature>
<feature type="compositionally biased region" description="Acidic residues" evidence="6">
    <location>
        <begin position="451"/>
        <end position="462"/>
    </location>
</feature>
<dbReference type="EMBL" id="CAJNOK010001078">
    <property type="protein sequence ID" value="CAF0792330.1"/>
    <property type="molecule type" value="Genomic_DNA"/>
</dbReference>
<keyword evidence="4" id="KW-0862">Zinc</keyword>
<dbReference type="AlphaFoldDB" id="A0A8S2D1T9"/>
<dbReference type="EMBL" id="CAJOBA010001078">
    <property type="protein sequence ID" value="CAF3575042.1"/>
    <property type="molecule type" value="Genomic_DNA"/>
</dbReference>
<feature type="region of interest" description="Disordered" evidence="6">
    <location>
        <begin position="392"/>
        <end position="431"/>
    </location>
</feature>
<evidence type="ECO:0000256" key="1">
    <source>
        <dbReference type="ARBA" id="ARBA00004123"/>
    </source>
</evidence>
<dbReference type="GO" id="GO:0005634">
    <property type="term" value="C:nucleus"/>
    <property type="evidence" value="ECO:0007669"/>
    <property type="project" value="UniProtKB-SubCell"/>
</dbReference>
<keyword evidence="3" id="KW-0863">Zinc-finger</keyword>
<sequence>MDANDLEWTAPSTSSTRSNSLSRLQQSPILHRKSSRLATSRSPSGVRNGKIQQARQNTGDLGIRRRGSRGRGRPRISRGVVNRQVISLMNDSTQSDENTDVEAVNNDEDMDLEDEAHQQSPRNSYDSNNITTATAPISILLNSDITDEDDTNDTKTSVKRKCIFKANGRIDAGLRKHLGNSHKLVEYLYPSQKKQRPKVQPITPERKRDLDEVTIRCIIRDARPFGDFRRPGMTEFLKGAIPGYRGPHRVTVKRRLSQMYRTYRQILRETLSPVADIALTTDIWKNSRRTYFICLTGHFFNRKFEYVSLLLGFRRLIGQHIGTKLREYIRYEIKKLKIETKIVAITTDNGADIKSATSTSDFNTRISCLAHNLNLVVSNGLSLWKKRKAKSTSSVTATTTQDNVHEQSIADDDEVQDDLEDSNDDNESDCSVEYRDDESINIRIVNPEVSTDSDDVSIDEEQQQLHTNDQEEEMASGDPNEIMSKVNHLITQTRSMVNFIRKSSIIDAYVREQIKIKKIQENDAGGENVKKIAKCRDLILDFHVRWNSTYLMIDRFIEHRNIISSITTTPTQIQGLRKKQYECLKTFEYSHYDWDILGAFHQTLGPFYNATTLLSGRSYQTLSIGHIITDTLKYFLKTETIDQQIANVIKGRLLEQFEIYFEKKLPLEQTRRTLIASFLDPVSNKYLNEKDRIEAESAISHELKVRQDLRQSLSLLTISYTSAQQRLLRTASTHQPLSAIDHFLLDCGRALLSSSATTKAKRFTIKQEIGHYVSTIKADTKFETYWNENQQRFPQMATLVRHYNCIPATSVASKSSFSVAGYVQRKQRAVLAPATLRYTMVLRDEGLLMKLNEH</sequence>
<evidence type="ECO:0000313" key="10">
    <source>
        <dbReference type="Proteomes" id="UP000677228"/>
    </source>
</evidence>
<evidence type="ECO:0000259" key="7">
    <source>
        <dbReference type="Pfam" id="PF05699"/>
    </source>
</evidence>
<evidence type="ECO:0000313" key="9">
    <source>
        <dbReference type="EMBL" id="CAF3575042.1"/>
    </source>
</evidence>
<evidence type="ECO:0000313" key="8">
    <source>
        <dbReference type="EMBL" id="CAF0792330.1"/>
    </source>
</evidence>
<comment type="subcellular location">
    <subcellularLocation>
        <location evidence="1">Nucleus</location>
    </subcellularLocation>
</comment>
<evidence type="ECO:0000256" key="4">
    <source>
        <dbReference type="ARBA" id="ARBA00022833"/>
    </source>
</evidence>
<reference evidence="8" key="1">
    <citation type="submission" date="2021-02" db="EMBL/GenBank/DDBJ databases">
        <authorList>
            <person name="Nowell W R."/>
        </authorList>
    </citation>
    <scope>NUCLEOTIDE SEQUENCE</scope>
</reference>
<feature type="compositionally biased region" description="Low complexity" evidence="6">
    <location>
        <begin position="12"/>
        <end position="27"/>
    </location>
</feature>
<dbReference type="GO" id="GO:0046983">
    <property type="term" value="F:protein dimerization activity"/>
    <property type="evidence" value="ECO:0007669"/>
    <property type="project" value="InterPro"/>
</dbReference>
<keyword evidence="5" id="KW-0539">Nucleus</keyword>
<feature type="compositionally biased region" description="Basic residues" evidence="6">
    <location>
        <begin position="64"/>
        <end position="76"/>
    </location>
</feature>
<feature type="compositionally biased region" description="Polar residues" evidence="6">
    <location>
        <begin position="36"/>
        <end position="59"/>
    </location>
</feature>
<keyword evidence="2" id="KW-0479">Metal-binding</keyword>
<evidence type="ECO:0000256" key="3">
    <source>
        <dbReference type="ARBA" id="ARBA00022771"/>
    </source>
</evidence>
<dbReference type="InterPro" id="IPR008906">
    <property type="entry name" value="HATC_C_dom"/>
</dbReference>
<evidence type="ECO:0000256" key="5">
    <source>
        <dbReference type="ARBA" id="ARBA00023242"/>
    </source>
</evidence>
<dbReference type="Pfam" id="PF05699">
    <property type="entry name" value="Dimer_Tnp_hAT"/>
    <property type="match status" value="1"/>
</dbReference>
<accession>A0A8S2D1T9</accession>
<dbReference type="InterPro" id="IPR012337">
    <property type="entry name" value="RNaseH-like_sf"/>
</dbReference>
<evidence type="ECO:0000256" key="2">
    <source>
        <dbReference type="ARBA" id="ARBA00022723"/>
    </source>
</evidence>
<dbReference type="GO" id="GO:0008270">
    <property type="term" value="F:zinc ion binding"/>
    <property type="evidence" value="ECO:0007669"/>
    <property type="project" value="UniProtKB-KW"/>
</dbReference>
<gene>
    <name evidence="8" type="ORF">OVA965_LOCUS4200</name>
    <name evidence="9" type="ORF">TMI583_LOCUS4198</name>
</gene>
<dbReference type="Proteomes" id="UP000677228">
    <property type="component" value="Unassembled WGS sequence"/>
</dbReference>
<name>A0A8S2D1T9_9BILA</name>
<evidence type="ECO:0000256" key="6">
    <source>
        <dbReference type="SAM" id="MobiDB-lite"/>
    </source>
</evidence>
<comment type="caution">
    <text evidence="8">The sequence shown here is derived from an EMBL/GenBank/DDBJ whole genome shotgun (WGS) entry which is preliminary data.</text>
</comment>
<dbReference type="SUPFAM" id="SSF53098">
    <property type="entry name" value="Ribonuclease H-like"/>
    <property type="match status" value="1"/>
</dbReference>
<feature type="domain" description="HAT C-terminal dimerisation" evidence="7">
    <location>
        <begin position="783"/>
        <end position="844"/>
    </location>
</feature>
<feature type="region of interest" description="Disordered" evidence="6">
    <location>
        <begin position="1"/>
        <end position="100"/>
    </location>
</feature>
<dbReference type="PANTHER" id="PTHR46481">
    <property type="entry name" value="ZINC FINGER BED DOMAIN-CONTAINING PROTEIN 4"/>
    <property type="match status" value="1"/>
</dbReference>